<dbReference type="SUPFAM" id="SSF51905">
    <property type="entry name" value="FAD/NAD(P)-binding domain"/>
    <property type="match status" value="3"/>
</dbReference>
<dbReference type="InterPro" id="IPR050775">
    <property type="entry name" value="FAD-binding_Monooxygenases"/>
</dbReference>
<dbReference type="InterPro" id="IPR036188">
    <property type="entry name" value="FAD/NAD-bd_sf"/>
</dbReference>
<proteinExistence type="predicted"/>
<accession>A0A1I3P5M9</accession>
<dbReference type="PANTHER" id="PTHR43098:SF5">
    <property type="entry name" value="DUAL-FUNCTIONAL MONOOXYGENASE_METHYLTRANSFERASE PSOF"/>
    <property type="match status" value="1"/>
</dbReference>
<dbReference type="AlphaFoldDB" id="A0A1I3P5M9"/>
<keyword evidence="3" id="KW-0521">NADP</keyword>
<dbReference type="GO" id="GO:0016491">
    <property type="term" value="F:oxidoreductase activity"/>
    <property type="evidence" value="ECO:0007669"/>
    <property type="project" value="UniProtKB-KW"/>
</dbReference>
<dbReference type="Pfam" id="PF13738">
    <property type="entry name" value="Pyr_redox_3"/>
    <property type="match status" value="1"/>
</dbReference>
<evidence type="ECO:0000256" key="4">
    <source>
        <dbReference type="ARBA" id="ARBA00023002"/>
    </source>
</evidence>
<name>A0A1I3P5M9_9RHOB</name>
<protein>
    <submittedName>
        <fullName evidence="5">Predicted flavoprotein CzcO associated with the cation diffusion facilitator CzcD</fullName>
    </submittedName>
</protein>
<dbReference type="Gene3D" id="3.50.50.60">
    <property type="entry name" value="FAD/NAD(P)-binding domain"/>
    <property type="match status" value="2"/>
</dbReference>
<evidence type="ECO:0000256" key="2">
    <source>
        <dbReference type="ARBA" id="ARBA00022827"/>
    </source>
</evidence>
<keyword evidence="4" id="KW-0560">Oxidoreductase</keyword>
<dbReference type="Proteomes" id="UP000199377">
    <property type="component" value="Unassembled WGS sequence"/>
</dbReference>
<evidence type="ECO:0000313" key="5">
    <source>
        <dbReference type="EMBL" id="SFJ16844.1"/>
    </source>
</evidence>
<dbReference type="EMBL" id="FOQH01000015">
    <property type="protein sequence ID" value="SFJ16844.1"/>
    <property type="molecule type" value="Genomic_DNA"/>
</dbReference>
<keyword evidence="6" id="KW-1185">Reference proteome</keyword>
<sequence length="565" mass="64102">MRIEEAAPGGEGPERRDAVVVGTGVCGIYQLHRLREMGLDVVALDANPAPGGTWWMNRYPGARFDSESYTYGFSFARELLEEWTWSERFSGQPENLRYLDFVVDRLDLRRLMRFDARVEAARWDDARGLWRIEIEGARPIECRWLFLGIGVLSRPTMPRIEGIGDFKGPSFHTYHWPHEGVDLAGKRVGVIGTGATGIQVIAEIADKVGSLTVFQRRPNWSAPLNNGPISADEMADIKTRYDEIFATCAASPGGFEHIPERTGFWEATPEQRRALWDRLYDQPGFGIWLSNYKEIFFDETANAEFSDYIAERIRRRVTDPATAEKLIPKDHGFGWARVPLETRYFEAYNRDNVRLVDISETPIERVTETGIRTTAEDHELDLIVYATGFDAVTGAFDMLEVEGRDGVKLNRKWTPDPSTWLGMMSHGFPNLFTPSGPQSSSASVNYPRSIEMCVNFVSTLMEQALARGVERIEPTQAAEDAWVRHVREMYDMLLLRKSRSWFTGYNSNIEGREIGKVRHIVYNGGAPKYQRILERTAAEGFRDLIFDGQAPRTPEEVSPAIPVKA</sequence>
<keyword evidence="1" id="KW-0285">Flavoprotein</keyword>
<evidence type="ECO:0000256" key="3">
    <source>
        <dbReference type="ARBA" id="ARBA00022857"/>
    </source>
</evidence>
<dbReference type="STRING" id="1114924.SAMN05216258_11574"/>
<evidence type="ECO:0000256" key="1">
    <source>
        <dbReference type="ARBA" id="ARBA00022630"/>
    </source>
</evidence>
<gene>
    <name evidence="5" type="ORF">SAMN05216258_11574</name>
</gene>
<organism evidence="5 6">
    <name type="scientific">Albimonas pacifica</name>
    <dbReference type="NCBI Taxonomy" id="1114924"/>
    <lineage>
        <taxon>Bacteria</taxon>
        <taxon>Pseudomonadati</taxon>
        <taxon>Pseudomonadota</taxon>
        <taxon>Alphaproteobacteria</taxon>
        <taxon>Rhodobacterales</taxon>
        <taxon>Paracoccaceae</taxon>
        <taxon>Albimonas</taxon>
    </lineage>
</organism>
<reference evidence="5 6" key="1">
    <citation type="submission" date="2016-10" db="EMBL/GenBank/DDBJ databases">
        <authorList>
            <person name="de Groot N.N."/>
        </authorList>
    </citation>
    <scope>NUCLEOTIDE SEQUENCE [LARGE SCALE GENOMIC DNA]</scope>
    <source>
        <strain evidence="5 6">CGMCC 1.11030</strain>
    </source>
</reference>
<dbReference type="PANTHER" id="PTHR43098">
    <property type="entry name" value="L-ORNITHINE N(5)-MONOOXYGENASE-RELATED"/>
    <property type="match status" value="1"/>
</dbReference>
<evidence type="ECO:0000313" key="6">
    <source>
        <dbReference type="Proteomes" id="UP000199377"/>
    </source>
</evidence>
<keyword evidence="2" id="KW-0274">FAD</keyword>
<dbReference type="RefSeq" id="WP_092865511.1">
    <property type="nucleotide sequence ID" value="NZ_FOQH01000015.1"/>
</dbReference>
<dbReference type="OrthoDB" id="312624at2"/>